<reference evidence="1" key="1">
    <citation type="submission" date="2018-05" db="EMBL/GenBank/DDBJ databases">
        <authorList>
            <person name="Lanie J.A."/>
            <person name="Ng W.-L."/>
            <person name="Kazmierczak K.M."/>
            <person name="Andrzejewski T.M."/>
            <person name="Davidsen T.M."/>
            <person name="Wayne K.J."/>
            <person name="Tettelin H."/>
            <person name="Glass J.I."/>
            <person name="Rusch D."/>
            <person name="Podicherti R."/>
            <person name="Tsui H.-C.T."/>
            <person name="Winkler M.E."/>
        </authorList>
    </citation>
    <scope>NUCLEOTIDE SEQUENCE</scope>
</reference>
<dbReference type="InterPro" id="IPR014710">
    <property type="entry name" value="RmlC-like_jellyroll"/>
</dbReference>
<name>A0A382GYF3_9ZZZZ</name>
<feature type="non-terminal residue" evidence="1">
    <location>
        <position position="245"/>
    </location>
</feature>
<evidence type="ECO:0000313" key="1">
    <source>
        <dbReference type="EMBL" id="SVB79892.1"/>
    </source>
</evidence>
<sequence>MARKHIEPFVDREVPFKKMTLPGFGKGMQYKMLSIDDDTGACTMTIKFNSGYKLPPGMSYTEYEMLIMSGSIKYGDQVCNAGYYLRVPPGVAMPEMTVPRGATAFLMYNFAEPSFVESDEDHKLAMRDQLTMVDSYDDIAWMPTTQTIYPAVAPGCLLKILKYDPLTEALSFLYCMTPKFWQDNISYHDCAEEAYHIWGTSWMMQFGDLPTGGYFWRPPWINHGAFRSELGILAFGRTDSKLHNY</sequence>
<dbReference type="EMBL" id="UINC01058054">
    <property type="protein sequence ID" value="SVB79892.1"/>
    <property type="molecule type" value="Genomic_DNA"/>
</dbReference>
<evidence type="ECO:0008006" key="2">
    <source>
        <dbReference type="Google" id="ProtNLM"/>
    </source>
</evidence>
<proteinExistence type="predicted"/>
<dbReference type="InterPro" id="IPR028013">
    <property type="entry name" value="DUF4437"/>
</dbReference>
<dbReference type="Gene3D" id="2.60.120.10">
    <property type="entry name" value="Jelly Rolls"/>
    <property type="match status" value="1"/>
</dbReference>
<protein>
    <recommendedName>
        <fullName evidence="2">DUF4437 domain-containing protein</fullName>
    </recommendedName>
</protein>
<dbReference type="SUPFAM" id="SSF51182">
    <property type="entry name" value="RmlC-like cupins"/>
    <property type="match status" value="2"/>
</dbReference>
<dbReference type="InterPro" id="IPR011051">
    <property type="entry name" value="RmlC_Cupin_sf"/>
</dbReference>
<organism evidence="1">
    <name type="scientific">marine metagenome</name>
    <dbReference type="NCBI Taxonomy" id="408172"/>
    <lineage>
        <taxon>unclassified sequences</taxon>
        <taxon>metagenomes</taxon>
        <taxon>ecological metagenomes</taxon>
    </lineage>
</organism>
<dbReference type="AlphaFoldDB" id="A0A382GYF3"/>
<gene>
    <name evidence="1" type="ORF">METZ01_LOCUS232746</name>
</gene>
<accession>A0A382GYF3</accession>
<dbReference type="Pfam" id="PF14499">
    <property type="entry name" value="DUF4437"/>
    <property type="match status" value="1"/>
</dbReference>